<dbReference type="EnsemblMetazoa" id="XM_038200262.1">
    <property type="protein sequence ID" value="XP_038056190.1"/>
    <property type="gene ID" value="LOC119728174"/>
</dbReference>
<dbReference type="GeneID" id="119728174"/>
<dbReference type="SMART" id="SM00184">
    <property type="entry name" value="RING"/>
    <property type="match status" value="1"/>
</dbReference>
<accession>A0A913ZXZ3</accession>
<feature type="compositionally biased region" description="Polar residues" evidence="5">
    <location>
        <begin position="446"/>
        <end position="458"/>
    </location>
</feature>
<evidence type="ECO:0000256" key="5">
    <source>
        <dbReference type="SAM" id="MobiDB-lite"/>
    </source>
</evidence>
<evidence type="ECO:0000313" key="9">
    <source>
        <dbReference type="Proteomes" id="UP000887568"/>
    </source>
</evidence>
<dbReference type="PROSITE" id="PS50119">
    <property type="entry name" value="ZF_BBOX"/>
    <property type="match status" value="1"/>
</dbReference>
<reference evidence="8" key="1">
    <citation type="submission" date="2022-11" db="UniProtKB">
        <authorList>
            <consortium name="EnsemblMetazoa"/>
        </authorList>
    </citation>
    <scope>IDENTIFICATION</scope>
</reference>
<dbReference type="OMA" id="RDLRPCT"/>
<dbReference type="AlphaFoldDB" id="A0A913ZXZ3"/>
<dbReference type="Gene3D" id="3.30.40.10">
    <property type="entry name" value="Zinc/RING finger domain, C3HC4 (zinc finger)"/>
    <property type="match status" value="1"/>
</dbReference>
<evidence type="ECO:0000256" key="1">
    <source>
        <dbReference type="ARBA" id="ARBA00022723"/>
    </source>
</evidence>
<keyword evidence="2 4" id="KW-0863">Zinc-finger</keyword>
<feature type="region of interest" description="Disordered" evidence="5">
    <location>
        <begin position="475"/>
        <end position="502"/>
    </location>
</feature>
<feature type="domain" description="B box-type" evidence="7">
    <location>
        <begin position="104"/>
        <end position="142"/>
    </location>
</feature>
<dbReference type="GO" id="GO:0008270">
    <property type="term" value="F:zinc ion binding"/>
    <property type="evidence" value="ECO:0007669"/>
    <property type="project" value="UniProtKB-KW"/>
</dbReference>
<dbReference type="PROSITE" id="PS50089">
    <property type="entry name" value="ZF_RING_2"/>
    <property type="match status" value="1"/>
</dbReference>
<dbReference type="Pfam" id="PF00643">
    <property type="entry name" value="zf-B_box"/>
    <property type="match status" value="1"/>
</dbReference>
<dbReference type="InterPro" id="IPR000315">
    <property type="entry name" value="Znf_B-box"/>
</dbReference>
<evidence type="ECO:0000313" key="8">
    <source>
        <dbReference type="EnsemblMetazoa" id="XP_038056190.1"/>
    </source>
</evidence>
<dbReference type="InterPro" id="IPR027370">
    <property type="entry name" value="Znf-RING_euk"/>
</dbReference>
<sequence length="833" mass="91544">MASIYDEQRGRLCTVCYHQFSCHGNAVPRILMCGHSFCTGCLSRLLGQLAHGHIRCPTCKGDTLVPGLSNDINKLSKNFGVLEILESMEDGSRGANGAAIPFPLCSDHDDEPMKVFCIQDDHLICIYCQVYGAHQGHQCQLVTILAEESRKTIRSYIERLSIQKDSMVAVSQAVNDATGAVQIKENRLMYEMTQHFELLRRKLYQRENQVKIMLQNRTSAKVMLLDKQKRKLRELISKVDQLSTSCQSVLTGPDYELVQQKTKLENDFQSLSSSIEDRDLRPCTRDDLHCHLDPSMVVQVSGHGMLVKEPVYRPLSTDFVATQSAASTSTASRPTRQDADVQEFLTLGATAVVESVGSGGDADRWEGDGEPQWLAELPPGMEVTDRNNRQQSSQSDVIVIYDDMDLETAASSSNSNNLPAAAAATATAAACQANTQHTHHGAAGSPSRQSHTMGNLTQKRPRKKLSAGQFLGRLCAPDQAQEYPDTNQDVSSSSDEDDCPDLSVSELSDMELERPLRSAWANRGGWSTTVVGTGTLPASRDDTTSVLVEGASGSVVGDVPSGVGTADADGDDVALEEGEEAAIVVHSGGDRVQTGEVEERRDEGNSWEVSASLSPRRGRRQGHSSSQHQRFKGSLKCSVFNCTSTNCSFYVRCKNCGRLFCQKCVNTSISARRCYKRPRGHSFIYIPVNPDNASAVLNNNQVLQRLHHLMHYGNIQRGGCLRQHDRQPRSRLGLAELRTLAVSDSWHCIHCWMENWQQSGSRQCVSCGQVNESPQEVDHEIELMTFPPSPEDSVPSSSGAVDRAQEAEARQENPTSATANQEAEITQENLDLV</sequence>
<dbReference type="PANTHER" id="PTHR47156">
    <property type="entry name" value="PROTEIN CBG20824"/>
    <property type="match status" value="1"/>
</dbReference>
<dbReference type="CDD" id="cd19756">
    <property type="entry name" value="Bbox2"/>
    <property type="match status" value="1"/>
</dbReference>
<evidence type="ECO:0000259" key="7">
    <source>
        <dbReference type="PROSITE" id="PS50119"/>
    </source>
</evidence>
<name>A0A913ZXZ3_PATMI</name>
<dbReference type="RefSeq" id="XP_038056190.1">
    <property type="nucleotide sequence ID" value="XM_038200262.1"/>
</dbReference>
<organism evidence="8 9">
    <name type="scientific">Patiria miniata</name>
    <name type="common">Bat star</name>
    <name type="synonym">Asterina miniata</name>
    <dbReference type="NCBI Taxonomy" id="46514"/>
    <lineage>
        <taxon>Eukaryota</taxon>
        <taxon>Metazoa</taxon>
        <taxon>Echinodermata</taxon>
        <taxon>Eleutherozoa</taxon>
        <taxon>Asterozoa</taxon>
        <taxon>Asteroidea</taxon>
        <taxon>Valvatacea</taxon>
        <taxon>Valvatida</taxon>
        <taxon>Asterinidae</taxon>
        <taxon>Patiria</taxon>
    </lineage>
</organism>
<feature type="domain" description="RING-type" evidence="6">
    <location>
        <begin position="13"/>
        <end position="60"/>
    </location>
</feature>
<dbReference type="Gene3D" id="3.30.160.60">
    <property type="entry name" value="Classic Zinc Finger"/>
    <property type="match status" value="1"/>
</dbReference>
<keyword evidence="1" id="KW-0479">Metal-binding</keyword>
<keyword evidence="3" id="KW-0862">Zinc</keyword>
<evidence type="ECO:0000256" key="2">
    <source>
        <dbReference type="ARBA" id="ARBA00022771"/>
    </source>
</evidence>
<feature type="compositionally biased region" description="Polar residues" evidence="5">
    <location>
        <begin position="812"/>
        <end position="833"/>
    </location>
</feature>
<dbReference type="PANTHER" id="PTHR47156:SF10">
    <property type="entry name" value="E3 UBIQUITIN-PROTEIN LIGASE TRIM-21-RELATED"/>
    <property type="match status" value="1"/>
</dbReference>
<dbReference type="PROSITE" id="PS00518">
    <property type="entry name" value="ZF_RING_1"/>
    <property type="match status" value="1"/>
</dbReference>
<feature type="region of interest" description="Disordered" evidence="5">
    <location>
        <begin position="786"/>
        <end position="833"/>
    </location>
</feature>
<dbReference type="InterPro" id="IPR017907">
    <property type="entry name" value="Znf_RING_CS"/>
</dbReference>
<dbReference type="SUPFAM" id="SSF57850">
    <property type="entry name" value="RING/U-box"/>
    <property type="match status" value="1"/>
</dbReference>
<proteinExistence type="predicted"/>
<evidence type="ECO:0000259" key="6">
    <source>
        <dbReference type="PROSITE" id="PS50089"/>
    </source>
</evidence>
<feature type="compositionally biased region" description="Polar residues" evidence="5">
    <location>
        <begin position="484"/>
        <end position="493"/>
    </location>
</feature>
<evidence type="ECO:0000256" key="4">
    <source>
        <dbReference type="PROSITE-ProRule" id="PRU00024"/>
    </source>
</evidence>
<feature type="region of interest" description="Disordered" evidence="5">
    <location>
        <begin position="590"/>
        <end position="627"/>
    </location>
</feature>
<dbReference type="SMART" id="SM00336">
    <property type="entry name" value="BBOX"/>
    <property type="match status" value="1"/>
</dbReference>
<dbReference type="InterPro" id="IPR052667">
    <property type="entry name" value="E3_ubiquitin-ligase_RING"/>
</dbReference>
<protein>
    <submittedName>
        <fullName evidence="8">Uncharacterized protein</fullName>
    </submittedName>
</protein>
<dbReference type="InterPro" id="IPR013083">
    <property type="entry name" value="Znf_RING/FYVE/PHD"/>
</dbReference>
<keyword evidence="9" id="KW-1185">Reference proteome</keyword>
<dbReference type="SUPFAM" id="SSF57845">
    <property type="entry name" value="B-box zinc-binding domain"/>
    <property type="match status" value="1"/>
</dbReference>
<dbReference type="Pfam" id="PF13445">
    <property type="entry name" value="zf-RING_UBOX"/>
    <property type="match status" value="1"/>
</dbReference>
<dbReference type="Proteomes" id="UP000887568">
    <property type="component" value="Unplaced"/>
</dbReference>
<evidence type="ECO:0000256" key="3">
    <source>
        <dbReference type="ARBA" id="ARBA00022833"/>
    </source>
</evidence>
<feature type="region of interest" description="Disordered" evidence="5">
    <location>
        <begin position="432"/>
        <end position="462"/>
    </location>
</feature>
<dbReference type="InterPro" id="IPR001841">
    <property type="entry name" value="Znf_RING"/>
</dbReference>
<dbReference type="OrthoDB" id="6270329at2759"/>